<evidence type="ECO:0000259" key="13">
    <source>
        <dbReference type="PROSITE" id="PS50025"/>
    </source>
</evidence>
<feature type="disulfide bond" evidence="10">
    <location>
        <begin position="305"/>
        <end position="314"/>
    </location>
</feature>
<feature type="coiled-coil region" evidence="11">
    <location>
        <begin position="1297"/>
        <end position="1352"/>
    </location>
</feature>
<feature type="disulfide bond" evidence="10">
    <location>
        <begin position="93"/>
        <end position="110"/>
    </location>
</feature>
<reference evidence="16 17" key="1">
    <citation type="journal article" date="2015" name="Genome Biol.">
        <title>Comparative genomics of Steinernema reveals deeply conserved gene regulatory networks.</title>
        <authorList>
            <person name="Dillman A.R."/>
            <person name="Macchietto M."/>
            <person name="Porter C.F."/>
            <person name="Rogers A."/>
            <person name="Williams B."/>
            <person name="Antoshechkin I."/>
            <person name="Lee M.M."/>
            <person name="Goodwin Z."/>
            <person name="Lu X."/>
            <person name="Lewis E.E."/>
            <person name="Goodrich-Blair H."/>
            <person name="Stock S.P."/>
            <person name="Adams B.J."/>
            <person name="Sternberg P.W."/>
            <person name="Mortazavi A."/>
        </authorList>
    </citation>
    <scope>NUCLEOTIDE SEQUENCE [LARGE SCALE GENOMIC DNA]</scope>
    <source>
        <strain evidence="16 17">ALL</strain>
    </source>
</reference>
<dbReference type="PANTHER" id="PTHR10574">
    <property type="entry name" value="NETRIN/LAMININ-RELATED"/>
    <property type="match status" value="1"/>
</dbReference>
<name>A0A4U5LU40_STECR</name>
<feature type="disulfide bond" evidence="10">
    <location>
        <begin position="16"/>
        <end position="25"/>
    </location>
</feature>
<dbReference type="CDD" id="cd00110">
    <property type="entry name" value="LamG"/>
    <property type="match status" value="4"/>
</dbReference>
<feature type="domain" description="Laminin G" evidence="13">
    <location>
        <begin position="1568"/>
        <end position="1745"/>
    </location>
</feature>
<dbReference type="EMBL" id="AZBU02000012">
    <property type="protein sequence ID" value="TKR59608.1"/>
    <property type="molecule type" value="Genomic_DNA"/>
</dbReference>
<dbReference type="GO" id="GO:0009887">
    <property type="term" value="P:animal organ morphogenesis"/>
    <property type="evidence" value="ECO:0007669"/>
    <property type="project" value="TreeGrafter"/>
</dbReference>
<dbReference type="FunFam" id="2.10.25.10:FF:000904">
    <property type="entry name" value="LAMinin related. See also lmb"/>
    <property type="match status" value="1"/>
</dbReference>
<dbReference type="Pfam" id="PF24973">
    <property type="entry name" value="EGF_LMN_ATRN"/>
    <property type="match status" value="1"/>
</dbReference>
<dbReference type="Pfam" id="PF00053">
    <property type="entry name" value="EGF_laminin"/>
    <property type="match status" value="9"/>
</dbReference>
<feature type="disulfide bond" evidence="10">
    <location>
        <begin position="743"/>
        <end position="760"/>
    </location>
</feature>
<dbReference type="Pfam" id="PF02210">
    <property type="entry name" value="Laminin_G_2"/>
    <property type="match status" value="3"/>
</dbReference>
<evidence type="ECO:0000256" key="8">
    <source>
        <dbReference type="ARBA" id="ARBA00023180"/>
    </source>
</evidence>
<evidence type="ECO:0000256" key="2">
    <source>
        <dbReference type="ARBA" id="ARBA00022525"/>
    </source>
</evidence>
<dbReference type="PRINTS" id="PR00011">
    <property type="entry name" value="EGFLAMININ"/>
</dbReference>
<feature type="disulfide bond" evidence="10">
    <location>
        <begin position="46"/>
        <end position="63"/>
    </location>
</feature>
<feature type="domain" description="Laminin G" evidence="13">
    <location>
        <begin position="1756"/>
        <end position="1943"/>
    </location>
</feature>
<feature type="region of interest" description="Disordered" evidence="12">
    <location>
        <begin position="2289"/>
        <end position="2313"/>
    </location>
</feature>
<dbReference type="Gene3D" id="2.60.120.200">
    <property type="match status" value="4"/>
</dbReference>
<feature type="compositionally biased region" description="Basic and acidic residues" evidence="12">
    <location>
        <begin position="2001"/>
        <end position="2012"/>
    </location>
</feature>
<keyword evidence="17" id="KW-1185">Reference proteome</keyword>
<accession>A0A4U5LU40</accession>
<keyword evidence="2" id="KW-0964">Secreted</keyword>
<dbReference type="FunFam" id="2.10.25.10:FF:000067">
    <property type="entry name" value="Laminin subunit gamma 1"/>
    <property type="match status" value="1"/>
</dbReference>
<dbReference type="PROSITE" id="PS51115">
    <property type="entry name" value="LAMININ_IVA"/>
    <property type="match status" value="1"/>
</dbReference>
<feature type="disulfide bond" evidence="10">
    <location>
        <begin position="741"/>
        <end position="753"/>
    </location>
</feature>
<keyword evidence="4" id="KW-0732">Signal</keyword>
<evidence type="ECO:0000256" key="3">
    <source>
        <dbReference type="ARBA" id="ARBA00022530"/>
    </source>
</evidence>
<sequence>MAIGNCDRKTGECLKCIGHTTGEHCEQCKENHWGSALAHTCKPCGCHRIGAVDLQCNVDNGECECKENYEGEQCDRCKPGHGDVDNNCPACECSEIGAFGTECDEVSGQCTCKTGVFGKKCEMCQLGYFNFTDSGCQFCHCNEYGAIDGGKCDNGTGKCECRENADGLMCEKCVDGFFNITSGKGCELCGCSETGSESVHCDIHSGKCVCKPGVTGHKCDQCEPNHYGFSEEGCKECQACPAPGQVCDSVTGDCVCPPNTVGEMCENCTANAWNYHPLKGCQLCECSDIGSESTECDTLSGQCKCKSGYVGKQCNRCTHGYFNFPACEPCDCNVGGTDPHACNGDLCLCDENGQCPCKKNAKGQKCDTCDANSFSLEASNPFGCTDCFCFNRSSFCVQSNLVWHQVYSDDRRIIFGANPIVYDRKHGISVLKEYPLNYSSFLTDGTPLYWPMPKKFLGDRTTSYNGYLRFKIRNDEKTPDTISFTAYPQVVLHAAYRIELLYKPKEFSPDGKYRIHLNENEWIHAKRPDLKVSRKTMMIALQNVQGLYVRATYSYPNMKSEATISEISLDIATSENTTDSSSNYAIGVEECGSCPQGYTGASCQNPAEGYFRKVDPDYLNNPEDLVLVGISTPCECNGHSNTCNGESGSCTNCDHNTQGEFCEKCKKGHHGDARDGTADSCQKCACPLAGNSFSDTCQSYPYGRGYICDACKPGYTGQYCESCMTGYYGNPNSADGFCNECACHPHGTRNATCDQTTGQCECMEGVTGRDCSRCQERHAFMQGVCTSCDQGCTKILMENIDGIKADLGDLDFSNVKPIPRKRLDRIESNVTAITEILSTFEGTVAEAENVLSEDDSKDSSLMSEVTIVKDQGEYMLERINKSLNTIMQFESEGIRITDDAQKKYAEVHDIINQLYHFMQTGGSAQSAADIQSLIGTAEAYLGAIKDRDIYIGKRHSRGLSELEKADELLAKVNEKKLNETEFKELRETLDNIKNMVDDVRDTIWAKTHNNVSSTEGLLKVVARRLEAYKDARAAIEDLVAKANTDNTQANDRVNAAKTEHFMSIYDDVQLFNASLQGDVKESSDQCVTMADKYSQTLEEYRREYAHSSQEHAKKLEHEAKHLENIIAGAKIASMDPVKASNAYYDIAGALKNASLAAENANKAAEMAFADADPSSETSMVAAAGKSKEESDDLAAKVEEIDKALSSNEITDEQLDVSKRMKAISETIEGKILKKVGEFRDDYSRFDDVNDRVKNLAHIDHTLQNAETTHNNVSSFADSINKMEEDVNALKNVDGHGIRDVIVDVKKQNAELQKLQSTFGDSRRDSADQEKQIKDITDQLTALKEKIKEAREIASKIPIATKAAPEGTCVRSFISPAQPSPTNSFSIRYRPSENVQDSLIMLTRTRGTRTQDSEYFAIELKDRRVIAHWDIGSGKRQATNTMSLSYIPYKDLYTWYHIDVVRHGNTVKVTVAKKQTRREEGSHSIGEPVTVSVGEVDNNDDVIFNTVPGQTVVTLGSTDSKLPGAIGVATNRFRGTVGELTVDGEKISLWLFSHSTGQCEGSASVDNPSTQGHMFRNGYAHVRSAASKIANPSLQIVFRAYSPNGLLYFRGNPQAKDFIALELRNGKLVCKINLGGKSFVEVETEKDTYNDGSLHNVFCTTRKGELILKGEENKFTKPIPGENTAFNEPNGDNFIAGVPDDYNKSAFADYSIQWDGFFGCIQQVKSSSADLDFEKAERSLNMRAGCALKNDKLDLSDRVFGFNAPGYIVTKGVELSSNGSFAFTMRTKESNATLIFQSVKLDTKIRSNRQAATGVGFMAFHLHQGYLYCHVGVDSALRKDLVIMRTQDPVNDGLPHSVFLAREGELFRLRVDDKQVEAKTLEDETTIGSLKGQMFIGGFPEGVKPNSNELPLRTPLIGCISDIYVDYKPVRVIPEQYVATLGSCTAEEDMVTSDEFPLADEEAASFLRKSSKLSLQLTEPTVSVGEYLAYTQELDDDGPVTEVKKNGRSSGDKPEEDEDDKTKLGRQCHAGQYSADGEGAALFGITAASHARIKFSAEDYPEPKSYHLDFEFRTEKANGNLWIWAAYKNFTRYYILNLIEGFLTLEVQGHKEPKVISLRDRRLDDGLWHKVDIRQEQHEVRIKVDAWSARVVKGIPHPGVKKRLMYVGGVISRHRNAFQHLLKAPGFDGCIRSFNVNDKPQDLLNVNSTRDVIPCAQKSKGVYIHDGGFATFDSFGKYPEKNVIDIYMQIRPGYGKGLIASIMSLDDKEAKRTHLIFGLQDGKPYIRTRTTTSITPSKPTSAPTAGTPSTFLSR</sequence>
<organism evidence="16 17">
    <name type="scientific">Steinernema carpocapsae</name>
    <name type="common">Entomopathogenic nematode</name>
    <dbReference type="NCBI Taxonomy" id="34508"/>
    <lineage>
        <taxon>Eukaryota</taxon>
        <taxon>Metazoa</taxon>
        <taxon>Ecdysozoa</taxon>
        <taxon>Nematoda</taxon>
        <taxon>Chromadorea</taxon>
        <taxon>Rhabditida</taxon>
        <taxon>Tylenchina</taxon>
        <taxon>Panagrolaimomorpha</taxon>
        <taxon>Strongyloidoidea</taxon>
        <taxon>Steinernematidae</taxon>
        <taxon>Steinernema</taxon>
    </lineage>
</organism>
<feature type="domain" description="Laminin EGF-like" evidence="14">
    <location>
        <begin position="741"/>
        <end position="794"/>
    </location>
</feature>
<keyword evidence="6" id="KW-0084">Basement membrane</keyword>
<evidence type="ECO:0000256" key="9">
    <source>
        <dbReference type="ARBA" id="ARBA00023292"/>
    </source>
</evidence>
<evidence type="ECO:0000259" key="15">
    <source>
        <dbReference type="PROSITE" id="PS51115"/>
    </source>
</evidence>
<feature type="disulfide bond" evidence="10">
    <location>
        <begin position="210"/>
        <end position="219"/>
    </location>
</feature>
<dbReference type="GO" id="GO:0005604">
    <property type="term" value="C:basement membrane"/>
    <property type="evidence" value="ECO:0007669"/>
    <property type="project" value="UniProtKB-SubCell"/>
</dbReference>
<feature type="disulfide bond" evidence="10">
    <location>
        <begin position="112"/>
        <end position="121"/>
    </location>
</feature>
<dbReference type="Pfam" id="PF00052">
    <property type="entry name" value="Laminin_B"/>
    <property type="match status" value="1"/>
</dbReference>
<dbReference type="Gene3D" id="2.170.300.10">
    <property type="entry name" value="Tie2 ligand-binding domain superfamily"/>
    <property type="match status" value="1"/>
</dbReference>
<dbReference type="FunFam" id="2.10.25.10:FF:000130">
    <property type="entry name" value="Laminin subunit beta 1"/>
    <property type="match status" value="1"/>
</dbReference>
<dbReference type="FunFam" id="2.10.25.10:FF:000074">
    <property type="entry name" value="Laminin subunit alpha"/>
    <property type="match status" value="1"/>
</dbReference>
<dbReference type="SUPFAM" id="SSF57196">
    <property type="entry name" value="EGF/Laminin"/>
    <property type="match status" value="9"/>
</dbReference>
<comment type="caution">
    <text evidence="16">The sequence shown here is derived from an EMBL/GenBank/DDBJ whole genome shotgun (WGS) entry which is preliminary data.</text>
</comment>
<feature type="disulfide bond" evidence="10">
    <location>
        <begin position="65"/>
        <end position="74"/>
    </location>
</feature>
<dbReference type="STRING" id="34508.A0A4U5LU40"/>
<feature type="domain" description="Laminin EGF-like" evidence="14">
    <location>
        <begin position="1"/>
        <end position="43"/>
    </location>
</feature>
<feature type="disulfide bond" evidence="10">
    <location>
        <begin position="357"/>
        <end position="366"/>
    </location>
</feature>
<feature type="domain" description="Laminin EGF-like" evidence="14">
    <location>
        <begin position="139"/>
        <end position="188"/>
    </location>
</feature>
<feature type="disulfide bond" evidence="10">
    <location>
        <begin position="191"/>
        <end position="208"/>
    </location>
</feature>
<keyword evidence="11" id="KW-0175">Coiled coil</keyword>
<feature type="disulfide bond" evidence="10">
    <location>
        <begin position="91"/>
        <end position="103"/>
    </location>
</feature>
<dbReference type="InterPro" id="IPR013320">
    <property type="entry name" value="ConA-like_dom_sf"/>
</dbReference>
<feature type="disulfide bond" evidence="10">
    <location>
        <begin position="653"/>
        <end position="662"/>
    </location>
</feature>
<feature type="disulfide bond" evidence="10">
    <location>
        <begin position="284"/>
        <end position="296"/>
    </location>
</feature>
<dbReference type="PROSITE" id="PS50027">
    <property type="entry name" value="EGF_LAM_2"/>
    <property type="match status" value="9"/>
</dbReference>
<feature type="domain" description="Laminin EGF-like" evidence="14">
    <location>
        <begin position="284"/>
        <end position="329"/>
    </location>
</feature>
<dbReference type="SMART" id="SM00180">
    <property type="entry name" value="EGF_Lam"/>
    <property type="match status" value="11"/>
</dbReference>
<proteinExistence type="predicted"/>
<dbReference type="SMART" id="SM00281">
    <property type="entry name" value="LamB"/>
    <property type="match status" value="1"/>
</dbReference>
<feature type="domain" description="Laminin EGF-like" evidence="14">
    <location>
        <begin position="189"/>
        <end position="236"/>
    </location>
</feature>
<feature type="domain" description="Laminin G" evidence="13">
    <location>
        <begin position="2041"/>
        <end position="2214"/>
    </location>
</feature>
<protein>
    <submittedName>
        <fullName evidence="16">Uncharacterized protein</fullName>
    </submittedName>
</protein>
<feature type="disulfide bond" evidence="10">
    <location>
        <begin position="161"/>
        <end position="170"/>
    </location>
</feature>
<dbReference type="SUPFAM" id="SSF49899">
    <property type="entry name" value="Concanavalin A-like lectins/glucanases"/>
    <property type="match status" value="4"/>
</dbReference>
<evidence type="ECO:0000259" key="14">
    <source>
        <dbReference type="PROSITE" id="PS50027"/>
    </source>
</evidence>
<dbReference type="SMART" id="SM00282">
    <property type="entry name" value="LamG"/>
    <property type="match status" value="4"/>
</dbReference>
<dbReference type="FunFam" id="2.10.25.10:FF:000242">
    <property type="entry name" value="Laminin subunit alpha 1"/>
    <property type="match status" value="1"/>
</dbReference>
<evidence type="ECO:0000313" key="16">
    <source>
        <dbReference type="EMBL" id="TKR59608.1"/>
    </source>
</evidence>
<dbReference type="FunFam" id="2.10.25.10:FF:000580">
    <property type="entry name" value="Wing blister, isoform B"/>
    <property type="match status" value="1"/>
</dbReference>
<dbReference type="InterPro" id="IPR000742">
    <property type="entry name" value="EGF"/>
</dbReference>
<feature type="domain" description="Laminin EGF-like" evidence="14">
    <location>
        <begin position="330"/>
        <end position="386"/>
    </location>
</feature>
<dbReference type="FunFam" id="2.10.25.10:FF:000082">
    <property type="entry name" value="Laminin subunit alpha 1"/>
    <property type="match status" value="1"/>
</dbReference>
<dbReference type="GO" id="GO:0009888">
    <property type="term" value="P:tissue development"/>
    <property type="evidence" value="ECO:0007669"/>
    <property type="project" value="TreeGrafter"/>
</dbReference>
<dbReference type="FunFam" id="2.10.25.10:FF:000189">
    <property type="entry name" value="Laminin subunit alpha 2"/>
    <property type="match status" value="1"/>
</dbReference>
<keyword evidence="5" id="KW-0677">Repeat</keyword>
<dbReference type="PROSITE" id="PS50025">
    <property type="entry name" value="LAM_G_DOMAIN"/>
    <property type="match status" value="3"/>
</dbReference>
<dbReference type="PANTHER" id="PTHR10574:SF406">
    <property type="entry name" value="LAMININ SUBUNIT ALPHA 5"/>
    <property type="match status" value="1"/>
</dbReference>
<evidence type="ECO:0000256" key="11">
    <source>
        <dbReference type="SAM" id="Coils"/>
    </source>
</evidence>
<feature type="region of interest" description="Disordered" evidence="12">
    <location>
        <begin position="1996"/>
        <end position="2024"/>
    </location>
</feature>
<evidence type="ECO:0000256" key="7">
    <source>
        <dbReference type="ARBA" id="ARBA00023157"/>
    </source>
</evidence>
<feature type="domain" description="Laminin EGF-like" evidence="14">
    <location>
        <begin position="44"/>
        <end position="90"/>
    </location>
</feature>
<dbReference type="InterPro" id="IPR001791">
    <property type="entry name" value="Laminin_G"/>
</dbReference>
<evidence type="ECO:0000256" key="4">
    <source>
        <dbReference type="ARBA" id="ARBA00022729"/>
    </source>
</evidence>
<evidence type="ECO:0000256" key="12">
    <source>
        <dbReference type="SAM" id="MobiDB-lite"/>
    </source>
</evidence>
<evidence type="ECO:0000256" key="10">
    <source>
        <dbReference type="PROSITE-ProRule" id="PRU00460"/>
    </source>
</evidence>
<keyword evidence="3" id="KW-0272">Extracellular matrix</keyword>
<feature type="domain" description="Laminin EGF-like" evidence="14">
    <location>
        <begin position="91"/>
        <end position="138"/>
    </location>
</feature>
<feature type="coiled-coil region" evidence="11">
    <location>
        <begin position="1090"/>
        <end position="1132"/>
    </location>
</feature>
<feature type="disulfide bond" evidence="10">
    <location>
        <begin position="330"/>
        <end position="342"/>
    </location>
</feature>
<dbReference type="Proteomes" id="UP000298663">
    <property type="component" value="Unassembled WGS sequence"/>
</dbReference>
<evidence type="ECO:0000256" key="6">
    <source>
        <dbReference type="ARBA" id="ARBA00022869"/>
    </source>
</evidence>
<dbReference type="FunFam" id="2.10.25.10:FF:000209">
    <property type="entry name" value="Laminin subunit alpha 5"/>
    <property type="match status" value="1"/>
</dbReference>
<feature type="disulfide bond" evidence="10">
    <location>
        <begin position="762"/>
        <end position="771"/>
    </location>
</feature>
<evidence type="ECO:0000256" key="1">
    <source>
        <dbReference type="ARBA" id="ARBA00004302"/>
    </source>
</evidence>
<comment type="subcellular location">
    <subcellularLocation>
        <location evidence="1">Secreted</location>
        <location evidence="1">Extracellular space</location>
        <location evidence="1">Extracellular matrix</location>
        <location evidence="1">Basement membrane</location>
    </subcellularLocation>
</comment>
<dbReference type="PROSITE" id="PS01248">
    <property type="entry name" value="EGF_LAM_1"/>
    <property type="match status" value="3"/>
</dbReference>
<feature type="domain" description="Laminin IV type A" evidence="15">
    <location>
        <begin position="398"/>
        <end position="590"/>
    </location>
</feature>
<dbReference type="Gene3D" id="2.10.25.10">
    <property type="entry name" value="Laminin"/>
    <property type="match status" value="10"/>
</dbReference>
<evidence type="ECO:0000313" key="17">
    <source>
        <dbReference type="Proteomes" id="UP000298663"/>
    </source>
</evidence>
<dbReference type="InterPro" id="IPR000034">
    <property type="entry name" value="Laminin_IV"/>
</dbReference>
<feature type="disulfide bond" evidence="10">
    <location>
        <begin position="286"/>
        <end position="303"/>
    </location>
</feature>
<dbReference type="OrthoDB" id="10011303at2759"/>
<dbReference type="InterPro" id="IPR056863">
    <property type="entry name" value="LMN_ATRN_NET-like_EGF"/>
</dbReference>
<keyword evidence="7 10" id="KW-1015">Disulfide bond</keyword>
<feature type="domain" description="Laminin EGF-like" evidence="14">
    <location>
        <begin position="634"/>
        <end position="683"/>
    </location>
</feature>
<feature type="disulfide bond" evidence="10">
    <location>
        <begin position="44"/>
        <end position="56"/>
    </location>
</feature>
<dbReference type="Pfam" id="PF00054">
    <property type="entry name" value="Laminin_G_1"/>
    <property type="match status" value="1"/>
</dbReference>
<dbReference type="InterPro" id="IPR002049">
    <property type="entry name" value="LE_dom"/>
</dbReference>
<reference evidence="16 17" key="2">
    <citation type="journal article" date="2019" name="G3 (Bethesda)">
        <title>Hybrid Assembly of the Genome of the Entomopathogenic Nematode Steinernema carpocapsae Identifies the X-Chromosome.</title>
        <authorList>
            <person name="Serra L."/>
            <person name="Macchietto M."/>
            <person name="Macias-Munoz A."/>
            <person name="McGill C.J."/>
            <person name="Rodriguez I.M."/>
            <person name="Rodriguez B."/>
            <person name="Murad R."/>
            <person name="Mortazavi A."/>
        </authorList>
    </citation>
    <scope>NUCLEOTIDE SEQUENCE [LARGE SCALE GENOMIC DNA]</scope>
    <source>
        <strain evidence="16 17">ALL</strain>
    </source>
</reference>
<evidence type="ECO:0000256" key="5">
    <source>
        <dbReference type="ARBA" id="ARBA00022737"/>
    </source>
</evidence>
<gene>
    <name evidence="16" type="ORF">L596_029253</name>
</gene>
<dbReference type="CDD" id="cd00055">
    <property type="entry name" value="EGF_Lam"/>
    <property type="match status" value="11"/>
</dbReference>
<feature type="coiled-coil region" evidence="11">
    <location>
        <begin position="975"/>
        <end position="1059"/>
    </location>
</feature>
<dbReference type="InterPro" id="IPR050440">
    <property type="entry name" value="Laminin/Netrin_ECM"/>
</dbReference>
<feature type="disulfide bond" evidence="10">
    <location>
        <begin position="189"/>
        <end position="201"/>
    </location>
</feature>
<dbReference type="SMART" id="SM00181">
    <property type="entry name" value="EGF"/>
    <property type="match status" value="8"/>
</dbReference>
<keyword evidence="8" id="KW-0325">Glycoprotein</keyword>
<keyword evidence="9 10" id="KW-0424">Laminin EGF-like domain</keyword>
<comment type="caution">
    <text evidence="10">Lacks conserved residue(s) required for the propagation of feature annotation.</text>
</comment>